<keyword evidence="2" id="KW-0680">Restriction system</keyword>
<gene>
    <name evidence="7" type="ORF">N44_00079</name>
</gene>
<dbReference type="EMBL" id="BBPA01000012">
    <property type="protein sequence ID" value="GAL91791.1"/>
    <property type="molecule type" value="Genomic_DNA"/>
</dbReference>
<sequence>MDNNQLVIEIQKLIKNSIENYFKKPKPRNHHILDYLFPEERQISSVMTGLTTSMGTTFWEKLANFLAKDNGFRILYKQDKKLLQPSPFPQDLRSELDNLKSLRKSKEQKISMTECIERLRVVAKKINRNNLNYIDPPSGHGVDIYLIKDNIEYVFDLKATHPNRGDGSRFSDQLLDWYCYRLSREPLASIHTRIVIPFNPFLPQTWWQSQGNKMYPLEEHHDIWVENEFWDFCSGKINTWSLIKEAFIDLQKDQAFINKYRQKFRNYLDN</sequence>
<organism evidence="7 8">
    <name type="scientific">Microcystis aeruginosa NIES-44</name>
    <dbReference type="NCBI Taxonomy" id="449439"/>
    <lineage>
        <taxon>Bacteria</taxon>
        <taxon>Bacillati</taxon>
        <taxon>Cyanobacteriota</taxon>
        <taxon>Cyanophyceae</taxon>
        <taxon>Oscillatoriophycideae</taxon>
        <taxon>Chroococcales</taxon>
        <taxon>Microcystaceae</taxon>
        <taxon>Microcystis</taxon>
    </lineage>
</organism>
<evidence type="ECO:0000256" key="6">
    <source>
        <dbReference type="ARBA" id="ARBA00093790"/>
    </source>
</evidence>
<evidence type="ECO:0000256" key="2">
    <source>
        <dbReference type="ARBA" id="ARBA00022747"/>
    </source>
</evidence>
<dbReference type="RefSeq" id="WP_045357158.1">
    <property type="nucleotide sequence ID" value="NZ_BBPA01000012.1"/>
</dbReference>
<proteinExistence type="predicted"/>
<comment type="catalytic activity">
    <reaction evidence="5">
        <text>Endonucleolytic cleavage of DNA to give specific double-stranded fragments with terminal 5'-phosphates.</text>
        <dbReference type="EC" id="3.1.21.4"/>
    </reaction>
</comment>
<accession>A0A0A1VR72</accession>
<keyword evidence="3 7" id="KW-0255">Endonuclease</keyword>
<evidence type="ECO:0000313" key="7">
    <source>
        <dbReference type="EMBL" id="GAL91791.1"/>
    </source>
</evidence>
<dbReference type="GO" id="GO:0009307">
    <property type="term" value="P:DNA restriction-modification system"/>
    <property type="evidence" value="ECO:0007669"/>
    <property type="project" value="InterPro"/>
</dbReference>
<evidence type="ECO:0000256" key="5">
    <source>
        <dbReference type="ARBA" id="ARBA00093760"/>
    </source>
</evidence>
<dbReference type="Pfam" id="PF09520">
    <property type="entry name" value="RE_TdeIII"/>
    <property type="match status" value="1"/>
</dbReference>
<evidence type="ECO:0000256" key="3">
    <source>
        <dbReference type="ARBA" id="ARBA00022759"/>
    </source>
</evidence>
<dbReference type="REBASE" id="110230">
    <property type="entry name" value="Mae44ORF79P"/>
</dbReference>
<evidence type="ECO:0000313" key="8">
    <source>
        <dbReference type="Proteomes" id="UP000030321"/>
    </source>
</evidence>
<evidence type="ECO:0000256" key="1">
    <source>
        <dbReference type="ARBA" id="ARBA00022722"/>
    </source>
</evidence>
<dbReference type="GO" id="GO:0003677">
    <property type="term" value="F:DNA binding"/>
    <property type="evidence" value="ECO:0007669"/>
    <property type="project" value="InterPro"/>
</dbReference>
<comment type="caution">
    <text evidence="7">The sequence shown here is derived from an EMBL/GenBank/DDBJ whole genome shotgun (WGS) entry which is preliminary data.</text>
</comment>
<keyword evidence="1" id="KW-0540">Nuclease</keyword>
<dbReference type="InterPro" id="IPR019045">
    <property type="entry name" value="Restrct_endonuc_II_HinfI"/>
</dbReference>
<evidence type="ECO:0000256" key="4">
    <source>
        <dbReference type="ARBA" id="ARBA00022801"/>
    </source>
</evidence>
<protein>
    <recommendedName>
        <fullName evidence="6">type II site-specific deoxyribonuclease</fullName>
        <ecNumber evidence="6">3.1.21.4</ecNumber>
    </recommendedName>
</protein>
<dbReference type="GO" id="GO:0009036">
    <property type="term" value="F:type II site-specific deoxyribonuclease activity"/>
    <property type="evidence" value="ECO:0007669"/>
    <property type="project" value="InterPro"/>
</dbReference>
<reference evidence="8" key="1">
    <citation type="journal article" date="2015" name="Genome">
        <title>Whole Genome Sequence of the Non-Microcystin-Producing Microcystis aeruginosa Strain NIES-44.</title>
        <authorList>
            <person name="Okano K."/>
            <person name="Miyata N."/>
            <person name="Ozaki Y."/>
        </authorList>
    </citation>
    <scope>NUCLEOTIDE SEQUENCE [LARGE SCALE GENOMIC DNA]</scope>
    <source>
        <strain evidence="8">NIES-44</strain>
    </source>
</reference>
<dbReference type="AlphaFoldDB" id="A0A0A1VR72"/>
<dbReference type="EC" id="3.1.21.4" evidence="6"/>
<keyword evidence="4" id="KW-0378">Hydrolase</keyword>
<name>A0A0A1VR72_MICAE</name>
<dbReference type="Proteomes" id="UP000030321">
    <property type="component" value="Unassembled WGS sequence"/>
</dbReference>